<reference evidence="2" key="2">
    <citation type="journal article" date="2015" name="Data Brief">
        <title>Shoot transcriptome of the giant reed, Arundo donax.</title>
        <authorList>
            <person name="Barrero R.A."/>
            <person name="Guerrero F.D."/>
            <person name="Moolhuijzen P."/>
            <person name="Goolsby J.A."/>
            <person name="Tidwell J."/>
            <person name="Bellgard S.E."/>
            <person name="Bellgard M.I."/>
        </authorList>
    </citation>
    <scope>NUCLEOTIDE SEQUENCE</scope>
    <source>
        <tissue evidence="2">Shoot tissue taken approximately 20 cm above the soil surface</tissue>
    </source>
</reference>
<dbReference type="AlphaFoldDB" id="A0A0A9F2F6"/>
<proteinExistence type="predicted"/>
<dbReference type="EMBL" id="GBRH01281779">
    <property type="protein sequence ID" value="JAD16116.1"/>
    <property type="molecule type" value="Transcribed_RNA"/>
</dbReference>
<organism evidence="2">
    <name type="scientific">Arundo donax</name>
    <name type="common">Giant reed</name>
    <name type="synonym">Donax arundinaceus</name>
    <dbReference type="NCBI Taxonomy" id="35708"/>
    <lineage>
        <taxon>Eukaryota</taxon>
        <taxon>Viridiplantae</taxon>
        <taxon>Streptophyta</taxon>
        <taxon>Embryophyta</taxon>
        <taxon>Tracheophyta</taxon>
        <taxon>Spermatophyta</taxon>
        <taxon>Magnoliopsida</taxon>
        <taxon>Liliopsida</taxon>
        <taxon>Poales</taxon>
        <taxon>Poaceae</taxon>
        <taxon>PACMAD clade</taxon>
        <taxon>Arundinoideae</taxon>
        <taxon>Arundineae</taxon>
        <taxon>Arundo</taxon>
    </lineage>
</organism>
<evidence type="ECO:0000256" key="1">
    <source>
        <dbReference type="SAM" id="MobiDB-lite"/>
    </source>
</evidence>
<accession>A0A0A9F2F6</accession>
<protein>
    <submittedName>
        <fullName evidence="2">Uncharacterized protein</fullName>
    </submittedName>
</protein>
<dbReference type="EMBL" id="GBRH01195418">
    <property type="protein sequence ID" value="JAE02478.1"/>
    <property type="molecule type" value="Transcribed_RNA"/>
</dbReference>
<sequence>MGSGYNVTMEDGHHVADTPHSTSIRQKHKRLTNLHPQIKELVYTKEESDEHIG</sequence>
<reference evidence="2" key="1">
    <citation type="submission" date="2014-09" db="EMBL/GenBank/DDBJ databases">
        <authorList>
            <person name="Magalhaes I.L.F."/>
            <person name="Oliveira U."/>
            <person name="Santos F.R."/>
            <person name="Vidigal T.H.D.A."/>
            <person name="Brescovit A.D."/>
            <person name="Santos A.J."/>
        </authorList>
    </citation>
    <scope>NUCLEOTIDE SEQUENCE</scope>
    <source>
        <tissue evidence="2">Shoot tissue taken approximately 20 cm above the soil surface</tissue>
    </source>
</reference>
<evidence type="ECO:0000313" key="2">
    <source>
        <dbReference type="EMBL" id="JAE02478.1"/>
    </source>
</evidence>
<name>A0A0A9F2F6_ARUDO</name>
<feature type="region of interest" description="Disordered" evidence="1">
    <location>
        <begin position="1"/>
        <end position="32"/>
    </location>
</feature>